<dbReference type="InterPro" id="IPR016035">
    <property type="entry name" value="Acyl_Trfase/lysoPLipase"/>
</dbReference>
<keyword evidence="2 4" id="KW-0012">Acyltransferase</keyword>
<dbReference type="PIRSF" id="PIRSF000446">
    <property type="entry name" value="Mct"/>
    <property type="match status" value="1"/>
</dbReference>
<dbReference type="InterPro" id="IPR001227">
    <property type="entry name" value="Ac_transferase_dom_sf"/>
</dbReference>
<evidence type="ECO:0000313" key="6">
    <source>
        <dbReference type="EMBL" id="MFD2682864.1"/>
    </source>
</evidence>
<comment type="similarity">
    <text evidence="4">Belongs to the fabD family.</text>
</comment>
<dbReference type="EC" id="2.3.1.39" evidence="4"/>
<evidence type="ECO:0000256" key="1">
    <source>
        <dbReference type="ARBA" id="ARBA00022679"/>
    </source>
</evidence>
<name>A0ABW5RXK3_9BACI</name>
<dbReference type="GO" id="GO:0004314">
    <property type="term" value="F:[acyl-carrier-protein] S-malonyltransferase activity"/>
    <property type="evidence" value="ECO:0007669"/>
    <property type="project" value="UniProtKB-EC"/>
</dbReference>
<dbReference type="SMART" id="SM00827">
    <property type="entry name" value="PKS_AT"/>
    <property type="match status" value="1"/>
</dbReference>
<sequence length="317" mass="33701">MGKVAFVFPGQGSQTVGMGKESAEQNETVQSYFNRADERLGTALSKVIFEGPQEELTLTTNAQPALLTTSSAFLARLLEEGINPDYTAGHSLGEYSALVASGAVSFEDAVYAVRKRGEFMEEAVPAGEGTMAAILGMDRDVLQAITESVTNEGNSVQLANLNSPGQIVISGTAKGVEIASGRAKEEGAKRAIPLQVSGPFHSELMKPAANKFLGVLDEITINNASSPVIANVTAAPVTEAEEIKRLLVEQLYSPVLWEDTVKKLLELGVDTFVEVGPGKVLSGLIKKVNRRVNTFSVQDEASLSETIAKLKAMKEDA</sequence>
<dbReference type="InterPro" id="IPR050858">
    <property type="entry name" value="Mal-CoA-ACP_Trans/PKS_FabD"/>
</dbReference>
<keyword evidence="7" id="KW-1185">Reference proteome</keyword>
<dbReference type="InterPro" id="IPR014043">
    <property type="entry name" value="Acyl_transferase_dom"/>
</dbReference>
<dbReference type="NCBIfam" id="TIGR00128">
    <property type="entry name" value="fabD"/>
    <property type="match status" value="1"/>
</dbReference>
<dbReference type="RefSeq" id="WP_377937553.1">
    <property type="nucleotide sequence ID" value="NZ_JBHUMF010000031.1"/>
</dbReference>
<dbReference type="PANTHER" id="PTHR42681:SF1">
    <property type="entry name" value="MALONYL-COA-ACYL CARRIER PROTEIN TRANSACYLASE, MITOCHONDRIAL"/>
    <property type="match status" value="1"/>
</dbReference>
<organism evidence="6 7">
    <name type="scientific">Bacillus seohaeanensis</name>
    <dbReference type="NCBI Taxonomy" id="284580"/>
    <lineage>
        <taxon>Bacteria</taxon>
        <taxon>Bacillati</taxon>
        <taxon>Bacillota</taxon>
        <taxon>Bacilli</taxon>
        <taxon>Bacillales</taxon>
        <taxon>Bacillaceae</taxon>
        <taxon>Bacillus</taxon>
    </lineage>
</organism>
<evidence type="ECO:0000256" key="3">
    <source>
        <dbReference type="ARBA" id="ARBA00048462"/>
    </source>
</evidence>
<reference evidence="7" key="1">
    <citation type="journal article" date="2019" name="Int. J. Syst. Evol. Microbiol.">
        <title>The Global Catalogue of Microorganisms (GCM) 10K type strain sequencing project: providing services to taxonomists for standard genome sequencing and annotation.</title>
        <authorList>
            <consortium name="The Broad Institute Genomics Platform"/>
            <consortium name="The Broad Institute Genome Sequencing Center for Infectious Disease"/>
            <person name="Wu L."/>
            <person name="Ma J."/>
        </authorList>
    </citation>
    <scope>NUCLEOTIDE SEQUENCE [LARGE SCALE GENOMIC DNA]</scope>
    <source>
        <strain evidence="7">KCTC 3913</strain>
    </source>
</reference>
<comment type="catalytic activity">
    <reaction evidence="3 4">
        <text>holo-[ACP] + malonyl-CoA = malonyl-[ACP] + CoA</text>
        <dbReference type="Rhea" id="RHEA:41792"/>
        <dbReference type="Rhea" id="RHEA-COMP:9623"/>
        <dbReference type="Rhea" id="RHEA-COMP:9685"/>
        <dbReference type="ChEBI" id="CHEBI:57287"/>
        <dbReference type="ChEBI" id="CHEBI:57384"/>
        <dbReference type="ChEBI" id="CHEBI:64479"/>
        <dbReference type="ChEBI" id="CHEBI:78449"/>
        <dbReference type="EC" id="2.3.1.39"/>
    </reaction>
</comment>
<evidence type="ECO:0000259" key="5">
    <source>
        <dbReference type="SMART" id="SM00827"/>
    </source>
</evidence>
<protein>
    <recommendedName>
        <fullName evidence="4">Malonyl CoA-acyl carrier protein transacylase</fullName>
        <ecNumber evidence="4">2.3.1.39</ecNumber>
    </recommendedName>
</protein>
<dbReference type="Proteomes" id="UP001597506">
    <property type="component" value="Unassembled WGS sequence"/>
</dbReference>
<dbReference type="InterPro" id="IPR004410">
    <property type="entry name" value="Malonyl_CoA-ACP_transAc_FabD"/>
</dbReference>
<evidence type="ECO:0000256" key="4">
    <source>
        <dbReference type="PIRNR" id="PIRNR000446"/>
    </source>
</evidence>
<dbReference type="InterPro" id="IPR016036">
    <property type="entry name" value="Malonyl_transacylase_ACP-bd"/>
</dbReference>
<dbReference type="Gene3D" id="3.40.366.10">
    <property type="entry name" value="Malonyl-Coenzyme A Acyl Carrier Protein, domain 2"/>
    <property type="match status" value="1"/>
</dbReference>
<feature type="domain" description="Malonyl-CoA:ACP transacylase (MAT)" evidence="5">
    <location>
        <begin position="7"/>
        <end position="313"/>
    </location>
</feature>
<evidence type="ECO:0000256" key="2">
    <source>
        <dbReference type="ARBA" id="ARBA00023315"/>
    </source>
</evidence>
<dbReference type="SUPFAM" id="SSF55048">
    <property type="entry name" value="Probable ACP-binding domain of malonyl-CoA ACP transacylase"/>
    <property type="match status" value="1"/>
</dbReference>
<gene>
    <name evidence="6" type="primary">fabD</name>
    <name evidence="6" type="ORF">ACFSUL_19155</name>
</gene>
<keyword evidence="1 4" id="KW-0808">Transferase</keyword>
<dbReference type="PANTHER" id="PTHR42681">
    <property type="entry name" value="MALONYL-COA-ACYL CARRIER PROTEIN TRANSACYLASE, MITOCHONDRIAL"/>
    <property type="match status" value="1"/>
</dbReference>
<proteinExistence type="inferred from homology"/>
<dbReference type="EMBL" id="JBHUMF010000031">
    <property type="protein sequence ID" value="MFD2682864.1"/>
    <property type="molecule type" value="Genomic_DNA"/>
</dbReference>
<dbReference type="InterPro" id="IPR024925">
    <property type="entry name" value="Malonyl_CoA-ACP_transAc"/>
</dbReference>
<dbReference type="Pfam" id="PF00698">
    <property type="entry name" value="Acyl_transf_1"/>
    <property type="match status" value="1"/>
</dbReference>
<accession>A0ABW5RXK3</accession>
<dbReference type="Gene3D" id="3.30.70.250">
    <property type="entry name" value="Malonyl-CoA ACP transacylase, ACP-binding"/>
    <property type="match status" value="1"/>
</dbReference>
<evidence type="ECO:0000313" key="7">
    <source>
        <dbReference type="Proteomes" id="UP001597506"/>
    </source>
</evidence>
<comment type="caution">
    <text evidence="6">The sequence shown here is derived from an EMBL/GenBank/DDBJ whole genome shotgun (WGS) entry which is preliminary data.</text>
</comment>
<dbReference type="SUPFAM" id="SSF52151">
    <property type="entry name" value="FabD/lysophospholipase-like"/>
    <property type="match status" value="1"/>
</dbReference>